<dbReference type="Proteomes" id="UP000265566">
    <property type="component" value="Chromosome 6"/>
</dbReference>
<dbReference type="Pfam" id="PF07127">
    <property type="entry name" value="Nodulin_late"/>
    <property type="match status" value="1"/>
</dbReference>
<dbReference type="Gramene" id="rna36652">
    <property type="protein sequence ID" value="RHN52038.1"/>
    <property type="gene ID" value="gene36652"/>
</dbReference>
<sequence>MQRKTNMTQFIFFIYVLMIFLSLFLVESEKLDIRCATVDDCPKVTKPVVMMCTGKFCHYFFVRKQIL</sequence>
<evidence type="ECO:0000313" key="3">
    <source>
        <dbReference type="EMBL" id="AFK45079.1"/>
    </source>
</evidence>
<proteinExistence type="evidence at transcript level"/>
<keyword evidence="1" id="KW-0472">Membrane</keyword>
<dbReference type="AlphaFoldDB" id="I3SXT7"/>
<feature type="domain" description="Late nodulin" evidence="2">
    <location>
        <begin position="7"/>
        <end position="58"/>
    </location>
</feature>
<protein>
    <submittedName>
        <fullName evidence="4">Putative Late nodulin</fullName>
    </submittedName>
</protein>
<dbReference type="EMBL" id="PSQE01000006">
    <property type="protein sequence ID" value="RHN52038.1"/>
    <property type="molecule type" value="Genomic_DNA"/>
</dbReference>
<reference evidence="4" key="2">
    <citation type="journal article" date="2018" name="Nat. Plants">
        <title>Whole-genome landscape of Medicago truncatula symbiotic genes.</title>
        <authorList>
            <person name="Pecrix Y."/>
            <person name="Gamas P."/>
            <person name="Carrere S."/>
        </authorList>
    </citation>
    <scope>NUCLEOTIDE SEQUENCE</scope>
    <source>
        <tissue evidence="4">Leaves</tissue>
    </source>
</reference>
<keyword evidence="1" id="KW-1133">Transmembrane helix</keyword>
<organism evidence="3">
    <name type="scientific">Medicago truncatula</name>
    <name type="common">Barrel medic</name>
    <name type="synonym">Medicago tribuloides</name>
    <dbReference type="NCBI Taxonomy" id="3880"/>
    <lineage>
        <taxon>Eukaryota</taxon>
        <taxon>Viridiplantae</taxon>
        <taxon>Streptophyta</taxon>
        <taxon>Embryophyta</taxon>
        <taxon>Tracheophyta</taxon>
        <taxon>Spermatophyta</taxon>
        <taxon>Magnoliopsida</taxon>
        <taxon>eudicotyledons</taxon>
        <taxon>Gunneridae</taxon>
        <taxon>Pentapetalae</taxon>
        <taxon>rosids</taxon>
        <taxon>fabids</taxon>
        <taxon>Fabales</taxon>
        <taxon>Fabaceae</taxon>
        <taxon>Papilionoideae</taxon>
        <taxon>50 kb inversion clade</taxon>
        <taxon>NPAAA clade</taxon>
        <taxon>Hologalegina</taxon>
        <taxon>IRL clade</taxon>
        <taxon>Trifolieae</taxon>
        <taxon>Medicago</taxon>
    </lineage>
</organism>
<name>I3SXT7_MEDTR</name>
<keyword evidence="1" id="KW-0812">Transmembrane</keyword>
<dbReference type="InterPro" id="IPR009810">
    <property type="entry name" value="Nodulin_late_dom"/>
</dbReference>
<accession>I3SXT7</accession>
<dbReference type="GO" id="GO:0046872">
    <property type="term" value="F:metal ion binding"/>
    <property type="evidence" value="ECO:0007669"/>
    <property type="project" value="InterPro"/>
</dbReference>
<reference evidence="3" key="1">
    <citation type="submission" date="2012-05" db="EMBL/GenBank/DDBJ databases">
        <authorList>
            <person name="Krishnakumar V."/>
            <person name="Cheung F."/>
            <person name="Xiao Y."/>
            <person name="Chan A."/>
            <person name="Moskal W.A."/>
            <person name="Town C.D."/>
        </authorList>
    </citation>
    <scope>NUCLEOTIDE SEQUENCE</scope>
</reference>
<dbReference type="EMBL" id="BT145285">
    <property type="protein sequence ID" value="AFK45079.1"/>
    <property type="molecule type" value="mRNA"/>
</dbReference>
<evidence type="ECO:0000313" key="4">
    <source>
        <dbReference type="EMBL" id="RHN52038.1"/>
    </source>
</evidence>
<evidence type="ECO:0000259" key="2">
    <source>
        <dbReference type="Pfam" id="PF07127"/>
    </source>
</evidence>
<evidence type="ECO:0000256" key="1">
    <source>
        <dbReference type="SAM" id="Phobius"/>
    </source>
</evidence>
<feature type="transmembrane region" description="Helical" evidence="1">
    <location>
        <begin position="7"/>
        <end position="26"/>
    </location>
</feature>
<gene>
    <name evidence="4" type="ORF">MtrunA17_Chr6g0476021</name>
</gene>